<evidence type="ECO:0000313" key="2">
    <source>
        <dbReference type="EMBL" id="NYI39309.1"/>
    </source>
</evidence>
<sequence length="201" mass="22007">MTANAISLEYLRRGHRAVLRAVHGVDEYDARRPLTPTGTNLLGLVKHLAIVELEYVASCAGFPSDLGTPWETTTGEEDNSDLWLTADESAQDVIDLYVAVGEHTERAAAALAPDAPVTVPWWSEPSTTFERLLVHLVSETAQHAGHLEILREGIDGQGDTWDEARTERDEAWWSALLERIGAAAEVHRDAGRTVTAPEGTF</sequence>
<evidence type="ECO:0000313" key="4">
    <source>
        <dbReference type="Proteomes" id="UP000659061"/>
    </source>
</evidence>
<keyword evidence="3" id="KW-1185">Reference proteome</keyword>
<organism evidence="1 4">
    <name type="scientific">Aeromicrobium tamlense</name>
    <dbReference type="NCBI Taxonomy" id="375541"/>
    <lineage>
        <taxon>Bacteria</taxon>
        <taxon>Bacillati</taxon>
        <taxon>Actinomycetota</taxon>
        <taxon>Actinomycetes</taxon>
        <taxon>Propionibacteriales</taxon>
        <taxon>Nocardioidaceae</taxon>
        <taxon>Aeromicrobium</taxon>
    </lineage>
</organism>
<evidence type="ECO:0000313" key="1">
    <source>
        <dbReference type="EMBL" id="MBD1270033.1"/>
    </source>
</evidence>
<reference evidence="2 3" key="1">
    <citation type="submission" date="2020-07" db="EMBL/GenBank/DDBJ databases">
        <title>Sequencing the genomes of 1000 actinobacteria strains.</title>
        <authorList>
            <person name="Klenk H.-P."/>
        </authorList>
    </citation>
    <scope>NUCLEOTIDE SEQUENCE [LARGE SCALE GENOMIC DNA]</scope>
    <source>
        <strain evidence="2 3">DSM 19087</strain>
    </source>
</reference>
<dbReference type="InterPro" id="IPR007061">
    <property type="entry name" value="MST-like"/>
</dbReference>
<dbReference type="Proteomes" id="UP000587211">
    <property type="component" value="Unassembled WGS sequence"/>
</dbReference>
<proteinExistence type="predicted"/>
<dbReference type="Pfam" id="PF04978">
    <property type="entry name" value="MST"/>
    <property type="match status" value="1"/>
</dbReference>
<dbReference type="EMBL" id="JACWMT010000001">
    <property type="protein sequence ID" value="MBD1270033.1"/>
    <property type="molecule type" value="Genomic_DNA"/>
</dbReference>
<accession>A0A8I0FWP6</accession>
<dbReference type="InterPro" id="IPR034660">
    <property type="entry name" value="DinB/YfiT-like"/>
</dbReference>
<dbReference type="SUPFAM" id="SSF109854">
    <property type="entry name" value="DinB/YfiT-like putative metalloenzymes"/>
    <property type="match status" value="1"/>
</dbReference>
<dbReference type="Gene3D" id="1.20.120.450">
    <property type="entry name" value="dinb family like domain"/>
    <property type="match status" value="1"/>
</dbReference>
<reference evidence="1" key="2">
    <citation type="submission" date="2020-09" db="EMBL/GenBank/DDBJ databases">
        <title>Novel species in genus Aeromicrobium.</title>
        <authorList>
            <person name="Zhang G."/>
        </authorList>
    </citation>
    <scope>NUCLEOTIDE SEQUENCE</scope>
    <source>
        <strain evidence="1">SSW1-57</strain>
    </source>
</reference>
<comment type="caution">
    <text evidence="1">The sequence shown here is derived from an EMBL/GenBank/DDBJ whole genome shotgun (WGS) entry which is preliminary data.</text>
</comment>
<dbReference type="AlphaFoldDB" id="A0A8I0FWP6"/>
<dbReference type="Proteomes" id="UP000659061">
    <property type="component" value="Unassembled WGS sequence"/>
</dbReference>
<protein>
    <submittedName>
        <fullName evidence="1">DUF664 domain-containing protein</fullName>
    </submittedName>
</protein>
<dbReference type="RefSeq" id="WP_179426818.1">
    <property type="nucleotide sequence ID" value="NZ_BAAAMP010000002.1"/>
</dbReference>
<dbReference type="EMBL" id="JACBZN010000001">
    <property type="protein sequence ID" value="NYI39309.1"/>
    <property type="molecule type" value="Genomic_DNA"/>
</dbReference>
<gene>
    <name evidence="2" type="ORF">BJ975_002684</name>
    <name evidence="1" type="ORF">IDH50_07315</name>
</gene>
<name>A0A8I0FWP6_9ACTN</name>
<evidence type="ECO:0000313" key="3">
    <source>
        <dbReference type="Proteomes" id="UP000587211"/>
    </source>
</evidence>